<dbReference type="Gene3D" id="3.30.360.10">
    <property type="entry name" value="Dihydrodipicolinate Reductase, domain 2"/>
    <property type="match status" value="1"/>
</dbReference>
<evidence type="ECO:0000313" key="5">
    <source>
        <dbReference type="EMBL" id="KWA77520.1"/>
    </source>
</evidence>
<dbReference type="InterPro" id="IPR000683">
    <property type="entry name" value="Gfo/Idh/MocA-like_OxRdtase_N"/>
</dbReference>
<dbReference type="GO" id="GO:0000166">
    <property type="term" value="F:nucleotide binding"/>
    <property type="evidence" value="ECO:0007669"/>
    <property type="project" value="InterPro"/>
</dbReference>
<proteinExistence type="inferred from homology"/>
<protein>
    <submittedName>
        <fullName evidence="5">Oxidoreductase</fullName>
    </submittedName>
</protein>
<evidence type="ECO:0000259" key="4">
    <source>
        <dbReference type="Pfam" id="PF02894"/>
    </source>
</evidence>
<dbReference type="EMBL" id="LNJU01000001">
    <property type="protein sequence ID" value="KWZ59247.1"/>
    <property type="molecule type" value="Genomic_DNA"/>
</dbReference>
<evidence type="ECO:0000313" key="10">
    <source>
        <dbReference type="Proteomes" id="UP000070119"/>
    </source>
</evidence>
<dbReference type="Proteomes" id="UP000060630">
    <property type="component" value="Unassembled WGS sequence"/>
</dbReference>
<evidence type="ECO:0000256" key="2">
    <source>
        <dbReference type="ARBA" id="ARBA00023002"/>
    </source>
</evidence>
<dbReference type="Gene3D" id="3.40.50.720">
    <property type="entry name" value="NAD(P)-binding Rossmann-like Domain"/>
    <property type="match status" value="1"/>
</dbReference>
<keyword evidence="2" id="KW-0560">Oxidoreductase</keyword>
<dbReference type="AlphaFoldDB" id="A0A105RNH7"/>
<dbReference type="Proteomes" id="UP000065504">
    <property type="component" value="Unassembled WGS sequence"/>
</dbReference>
<gene>
    <name evidence="7" type="ORF">WK57_00775</name>
    <name evidence="5" type="ORF">WL29_34770</name>
    <name evidence="6" type="ORF">WM16_13625</name>
</gene>
<feature type="domain" description="Gfo/Idh/MocA-like oxidoreductase C-terminal" evidence="4">
    <location>
        <begin position="136"/>
        <end position="343"/>
    </location>
</feature>
<evidence type="ECO:0000313" key="8">
    <source>
        <dbReference type="Proteomes" id="UP000060630"/>
    </source>
</evidence>
<dbReference type="EMBL" id="LPHD01000155">
    <property type="protein sequence ID" value="KWA77520.1"/>
    <property type="molecule type" value="Genomic_DNA"/>
</dbReference>
<dbReference type="RefSeq" id="WP_059630354.1">
    <property type="nucleotide sequence ID" value="NZ_CM003771.1"/>
</dbReference>
<dbReference type="NCBIfam" id="NF008607">
    <property type="entry name" value="PRK11579.1"/>
    <property type="match status" value="1"/>
</dbReference>
<name>A0A105RNH7_9BURK</name>
<dbReference type="PANTHER" id="PTHR43708">
    <property type="entry name" value="CONSERVED EXPRESSED OXIDOREDUCTASE (EUROFUNG)"/>
    <property type="match status" value="1"/>
</dbReference>
<reference evidence="7 10" key="2">
    <citation type="submission" date="2015-11" db="EMBL/GenBank/DDBJ databases">
        <authorList>
            <person name="Sahl J."/>
            <person name="Wagner D."/>
            <person name="Keim P."/>
        </authorList>
    </citation>
    <scope>NUCLEOTIDE SEQUENCE [LARGE SCALE GENOMIC DNA]</scope>
    <source>
        <strain evidence="7 10">MSMB1157</strain>
    </source>
</reference>
<comment type="similarity">
    <text evidence="1">Belongs to the Gfo/Idh/MocA family.</text>
</comment>
<dbReference type="InterPro" id="IPR004104">
    <property type="entry name" value="Gfo/Idh/MocA-like_OxRdtase_C"/>
</dbReference>
<dbReference type="Pfam" id="PF01408">
    <property type="entry name" value="GFO_IDH_MocA"/>
    <property type="match status" value="1"/>
</dbReference>
<dbReference type="PANTHER" id="PTHR43708:SF5">
    <property type="entry name" value="CONSERVED EXPRESSED OXIDOREDUCTASE (EUROFUNG)-RELATED"/>
    <property type="match status" value="1"/>
</dbReference>
<dbReference type="Proteomes" id="UP000070119">
    <property type="component" value="Chromosome 1"/>
</dbReference>
<dbReference type="GO" id="GO:0016491">
    <property type="term" value="F:oxidoreductase activity"/>
    <property type="evidence" value="ECO:0007669"/>
    <property type="project" value="UniProtKB-KW"/>
</dbReference>
<dbReference type="SUPFAM" id="SSF51735">
    <property type="entry name" value="NAD(P)-binding Rossmann-fold domains"/>
    <property type="match status" value="1"/>
</dbReference>
<dbReference type="InterPro" id="IPR051317">
    <property type="entry name" value="Gfo/Idh/MocA_oxidoreduct"/>
</dbReference>
<evidence type="ECO:0000313" key="7">
    <source>
        <dbReference type="EMBL" id="KWZ59247.1"/>
    </source>
</evidence>
<comment type="caution">
    <text evidence="5">The sequence shown here is derived from an EMBL/GenBank/DDBJ whole genome shotgun (WGS) entry which is preliminary data.</text>
</comment>
<feature type="domain" description="Gfo/Idh/MocA-like oxidoreductase N-terminal" evidence="3">
    <location>
        <begin position="5"/>
        <end position="119"/>
    </location>
</feature>
<reference evidence="8 9" key="1">
    <citation type="submission" date="2015-11" db="EMBL/GenBank/DDBJ databases">
        <title>Expanding the genomic diversity of Burkholderia species for the development of highly accurate diagnostics.</title>
        <authorList>
            <person name="Sahl J."/>
            <person name="Keim P."/>
            <person name="Wagner D."/>
        </authorList>
    </citation>
    <scope>NUCLEOTIDE SEQUENCE [LARGE SCALE GENOMIC DNA]</scope>
    <source>
        <strain evidence="5 8">MSMB2087WGS</strain>
        <strain evidence="6 9">MSMB782WGS</strain>
    </source>
</reference>
<sequence length="350" mass="38010">MSSLLRIGLMGFGFAGATFHAPVIAASGRTQVAAIATGQPDRARAAYPDARIVADLDALLALDDIECVVIATPNDTHFPLARQVLDAGRHVVVDKPVTLTSDEALALARLANARSRVFAPFHNRRWDGDFLTVRRIVESGELGRITYVTSHFDRFRPQVRVRWREEAARGGGLLLDLGPHLIDQALALFGLPDTVSATVKTRRDNGSAPDFVHVQLGYPDKDVALHASALSAIEPARFTLHGTRGSYQKFGLDTQEDQLKAGLTPDDVEFGGGNPPGVLRVLDGDVETERPVPTLDGQYAEFYRALAASIREGAPFPVTPQDAVDVMTIIELAAQSEHEGRRLPFVRKIV</sequence>
<evidence type="ECO:0000259" key="3">
    <source>
        <dbReference type="Pfam" id="PF01408"/>
    </source>
</evidence>
<dbReference type="InterPro" id="IPR036291">
    <property type="entry name" value="NAD(P)-bd_dom_sf"/>
</dbReference>
<accession>A0A105RNH7</accession>
<evidence type="ECO:0000313" key="9">
    <source>
        <dbReference type="Proteomes" id="UP000065504"/>
    </source>
</evidence>
<evidence type="ECO:0000313" key="6">
    <source>
        <dbReference type="EMBL" id="KWK75315.1"/>
    </source>
</evidence>
<dbReference type="Pfam" id="PF02894">
    <property type="entry name" value="GFO_IDH_MocA_C"/>
    <property type="match status" value="1"/>
</dbReference>
<dbReference type="EMBL" id="LPLU01000084">
    <property type="protein sequence ID" value="KWK75315.1"/>
    <property type="molecule type" value="Genomic_DNA"/>
</dbReference>
<evidence type="ECO:0000256" key="1">
    <source>
        <dbReference type="ARBA" id="ARBA00010928"/>
    </source>
</evidence>
<organism evidence="5 8">
    <name type="scientific">Burkholderia ubonensis</name>
    <dbReference type="NCBI Taxonomy" id="101571"/>
    <lineage>
        <taxon>Bacteria</taxon>
        <taxon>Pseudomonadati</taxon>
        <taxon>Pseudomonadota</taxon>
        <taxon>Betaproteobacteria</taxon>
        <taxon>Burkholderiales</taxon>
        <taxon>Burkholderiaceae</taxon>
        <taxon>Burkholderia</taxon>
        <taxon>Burkholderia cepacia complex</taxon>
    </lineage>
</organism>